<dbReference type="GO" id="GO:0051301">
    <property type="term" value="P:cell division"/>
    <property type="evidence" value="ECO:0007669"/>
    <property type="project" value="UniProtKB-KW"/>
</dbReference>
<dbReference type="Gene3D" id="3.40.50.720">
    <property type="entry name" value="NAD(P)-binding Rossmann-like Domain"/>
    <property type="match status" value="1"/>
</dbReference>
<evidence type="ECO:0000256" key="4">
    <source>
        <dbReference type="ARBA" id="ARBA00022840"/>
    </source>
</evidence>
<gene>
    <name evidence="12" type="ORF">AUC71_07800</name>
</gene>
<evidence type="ECO:0000259" key="11">
    <source>
        <dbReference type="Pfam" id="PF08245"/>
    </source>
</evidence>
<sequence length="437" mass="45877">MSAIAQFQAMTGGRVSGSDRAFDHGERGAMRAQLEALGIDVFPQDGSGAGTDCAALVVSTAVEEQVPDFAAAKASNIPIVHRSEMLAHFVGAYRSIAVTGTSGKSTVTGMTFEILRGAGRDPSVITGGDLPALQAEGLIGNACAGDSDLLVVEADESDGSLVRYAPAVGVLLNLQRDHKEMDEVAAMFATLRARARETLVVGDDPNLDPFGGGSLRFGLSAHAHVRGQDIAPEAYGSRFRVDEVAFEIPVPGIHNVMNALAAIAACRAVDVPLADMAAPLAGFSGIGRRFQTVGCVRGIEVVDDFAHNAEKIAAAIRTAKLRGKRVLAVYQPHGYGPTRFLRNDFVRTFSGELGPEDGLWMLEVFYAGGTATRDFSAAEIIDEIAAHGTRAGFAPSRDWLIGRIAEDAKDGDVVLVMGARDPSLTAFARDILGALAA</sequence>
<keyword evidence="7" id="KW-0131">Cell cycle</keyword>
<keyword evidence="5" id="KW-0133">Cell shape</keyword>
<dbReference type="AlphaFoldDB" id="A0A1E3WDC6"/>
<reference evidence="12 13" key="1">
    <citation type="journal article" date="2016" name="Environ. Microbiol.">
        <title>New Methyloceanibacter diversity from North Sea sediments includes methanotroph containing solely the soluble methane monooxygenase.</title>
        <authorList>
            <person name="Vekeman B."/>
            <person name="Kerckhof F.M."/>
            <person name="Cremers G."/>
            <person name="de Vos P."/>
            <person name="Vandamme P."/>
            <person name="Boon N."/>
            <person name="Op den Camp H.J."/>
            <person name="Heylen K."/>
        </authorList>
    </citation>
    <scope>NUCLEOTIDE SEQUENCE [LARGE SCALE GENOMIC DNA]</scope>
    <source>
        <strain evidence="12 13">R-67177</strain>
    </source>
</reference>
<feature type="domain" description="Mur ligase C-terminal" evidence="10">
    <location>
        <begin position="288"/>
        <end position="420"/>
    </location>
</feature>
<evidence type="ECO:0000313" key="13">
    <source>
        <dbReference type="Proteomes" id="UP000095042"/>
    </source>
</evidence>
<protein>
    <recommendedName>
        <fullName evidence="14">UDP-N-acetylmuramate--alanine ligase</fullName>
    </recommendedName>
</protein>
<evidence type="ECO:0000256" key="3">
    <source>
        <dbReference type="ARBA" id="ARBA00022741"/>
    </source>
</evidence>
<dbReference type="Gene3D" id="3.90.190.20">
    <property type="entry name" value="Mur ligase, C-terminal domain"/>
    <property type="match status" value="1"/>
</dbReference>
<dbReference type="GO" id="GO:0005524">
    <property type="term" value="F:ATP binding"/>
    <property type="evidence" value="ECO:0007669"/>
    <property type="project" value="UniProtKB-KW"/>
</dbReference>
<evidence type="ECO:0000256" key="8">
    <source>
        <dbReference type="ARBA" id="ARBA00023316"/>
    </source>
</evidence>
<dbReference type="SUPFAM" id="SSF53623">
    <property type="entry name" value="MurD-like peptide ligases, catalytic domain"/>
    <property type="match status" value="1"/>
</dbReference>
<dbReference type="InterPro" id="IPR036615">
    <property type="entry name" value="Mur_ligase_C_dom_sf"/>
</dbReference>
<evidence type="ECO:0000256" key="5">
    <source>
        <dbReference type="ARBA" id="ARBA00022960"/>
    </source>
</evidence>
<keyword evidence="2" id="KW-0132">Cell division</keyword>
<dbReference type="Gene3D" id="3.40.1190.10">
    <property type="entry name" value="Mur-like, catalytic domain"/>
    <property type="match status" value="1"/>
</dbReference>
<keyword evidence="4" id="KW-0067">ATP-binding</keyword>
<dbReference type="SUPFAM" id="SSF53244">
    <property type="entry name" value="MurD-like peptide ligases, peptide-binding domain"/>
    <property type="match status" value="1"/>
</dbReference>
<comment type="caution">
    <text evidence="12">The sequence shown here is derived from an EMBL/GenBank/DDBJ whole genome shotgun (WGS) entry which is preliminary data.</text>
</comment>
<dbReference type="Proteomes" id="UP000095042">
    <property type="component" value="Unassembled WGS sequence"/>
</dbReference>
<feature type="domain" description="Mur ligase central" evidence="11">
    <location>
        <begin position="98"/>
        <end position="266"/>
    </location>
</feature>
<feature type="domain" description="Mur ligase N-terminal catalytic" evidence="9">
    <location>
        <begin position="1"/>
        <end position="93"/>
    </location>
</feature>
<accession>A0A1E3WDC6</accession>
<dbReference type="GO" id="GO:0071555">
    <property type="term" value="P:cell wall organization"/>
    <property type="evidence" value="ECO:0007669"/>
    <property type="project" value="UniProtKB-KW"/>
</dbReference>
<evidence type="ECO:0000259" key="9">
    <source>
        <dbReference type="Pfam" id="PF01225"/>
    </source>
</evidence>
<keyword evidence="8" id="KW-0961">Cell wall biogenesis/degradation</keyword>
<dbReference type="GO" id="GO:0016881">
    <property type="term" value="F:acid-amino acid ligase activity"/>
    <property type="evidence" value="ECO:0007669"/>
    <property type="project" value="InterPro"/>
</dbReference>
<dbReference type="EMBL" id="LPWD01000051">
    <property type="protein sequence ID" value="ODS03781.1"/>
    <property type="molecule type" value="Genomic_DNA"/>
</dbReference>
<dbReference type="InterPro" id="IPR004101">
    <property type="entry name" value="Mur_ligase_C"/>
</dbReference>
<dbReference type="InterPro" id="IPR013221">
    <property type="entry name" value="Mur_ligase_cen"/>
</dbReference>
<keyword evidence="3" id="KW-0547">Nucleotide-binding</keyword>
<dbReference type="InterPro" id="IPR050061">
    <property type="entry name" value="MurCDEF_pg_biosynth"/>
</dbReference>
<evidence type="ECO:0000259" key="10">
    <source>
        <dbReference type="Pfam" id="PF02875"/>
    </source>
</evidence>
<dbReference type="PANTHER" id="PTHR43445">
    <property type="entry name" value="UDP-N-ACETYLMURAMATE--L-ALANINE LIGASE-RELATED"/>
    <property type="match status" value="1"/>
</dbReference>
<dbReference type="SUPFAM" id="SSF51984">
    <property type="entry name" value="MurCD N-terminal domain"/>
    <property type="match status" value="1"/>
</dbReference>
<proteinExistence type="predicted"/>
<evidence type="ECO:0000256" key="7">
    <source>
        <dbReference type="ARBA" id="ARBA00023306"/>
    </source>
</evidence>
<dbReference type="InterPro" id="IPR000713">
    <property type="entry name" value="Mur_ligase_N"/>
</dbReference>
<evidence type="ECO:0000256" key="1">
    <source>
        <dbReference type="ARBA" id="ARBA00022598"/>
    </source>
</evidence>
<keyword evidence="6" id="KW-0573">Peptidoglycan synthesis</keyword>
<dbReference type="GO" id="GO:0008360">
    <property type="term" value="P:regulation of cell shape"/>
    <property type="evidence" value="ECO:0007669"/>
    <property type="project" value="UniProtKB-KW"/>
</dbReference>
<name>A0A1E3WDC6_9HYPH</name>
<keyword evidence="1" id="KW-0436">Ligase</keyword>
<dbReference type="Pfam" id="PF08245">
    <property type="entry name" value="Mur_ligase_M"/>
    <property type="match status" value="1"/>
</dbReference>
<dbReference type="InterPro" id="IPR036565">
    <property type="entry name" value="Mur-like_cat_sf"/>
</dbReference>
<evidence type="ECO:0008006" key="14">
    <source>
        <dbReference type="Google" id="ProtNLM"/>
    </source>
</evidence>
<evidence type="ECO:0000256" key="2">
    <source>
        <dbReference type="ARBA" id="ARBA00022618"/>
    </source>
</evidence>
<dbReference type="Pfam" id="PF01225">
    <property type="entry name" value="Mur_ligase"/>
    <property type="match status" value="1"/>
</dbReference>
<organism evidence="12 13">
    <name type="scientific">Methyloceanibacter marginalis</name>
    <dbReference type="NCBI Taxonomy" id="1774971"/>
    <lineage>
        <taxon>Bacteria</taxon>
        <taxon>Pseudomonadati</taxon>
        <taxon>Pseudomonadota</taxon>
        <taxon>Alphaproteobacteria</taxon>
        <taxon>Hyphomicrobiales</taxon>
        <taxon>Hyphomicrobiaceae</taxon>
        <taxon>Methyloceanibacter</taxon>
    </lineage>
</organism>
<evidence type="ECO:0000313" key="12">
    <source>
        <dbReference type="EMBL" id="ODS03781.1"/>
    </source>
</evidence>
<evidence type="ECO:0000256" key="6">
    <source>
        <dbReference type="ARBA" id="ARBA00022984"/>
    </source>
</evidence>
<dbReference type="Pfam" id="PF02875">
    <property type="entry name" value="Mur_ligase_C"/>
    <property type="match status" value="1"/>
</dbReference>
<dbReference type="PANTHER" id="PTHR43445:SF3">
    <property type="entry name" value="UDP-N-ACETYLMURAMATE--L-ALANINE LIGASE"/>
    <property type="match status" value="1"/>
</dbReference>
<keyword evidence="13" id="KW-1185">Reference proteome</keyword>
<dbReference type="GO" id="GO:0009252">
    <property type="term" value="P:peptidoglycan biosynthetic process"/>
    <property type="evidence" value="ECO:0007669"/>
    <property type="project" value="UniProtKB-KW"/>
</dbReference>